<feature type="compositionally biased region" description="Basic and acidic residues" evidence="14">
    <location>
        <begin position="309"/>
        <end position="327"/>
    </location>
</feature>
<dbReference type="VEuPathDB" id="VectorBase:LLONM1_004651"/>
<dbReference type="VEuPathDB" id="VectorBase:LLOJ001410"/>
<dbReference type="EMBL" id="AJWK01004949">
    <property type="status" value="NOT_ANNOTATED_CDS"/>
    <property type="molecule type" value="Genomic_DNA"/>
</dbReference>
<organism evidence="17 18">
    <name type="scientific">Lutzomyia longipalpis</name>
    <name type="common">Sand fly</name>
    <dbReference type="NCBI Taxonomy" id="7200"/>
    <lineage>
        <taxon>Eukaryota</taxon>
        <taxon>Metazoa</taxon>
        <taxon>Ecdysozoa</taxon>
        <taxon>Arthropoda</taxon>
        <taxon>Hexapoda</taxon>
        <taxon>Insecta</taxon>
        <taxon>Pterygota</taxon>
        <taxon>Neoptera</taxon>
        <taxon>Endopterygota</taxon>
        <taxon>Diptera</taxon>
        <taxon>Nematocera</taxon>
        <taxon>Psychodoidea</taxon>
        <taxon>Psychodidae</taxon>
        <taxon>Lutzomyia</taxon>
        <taxon>Lutzomyia</taxon>
    </lineage>
</organism>
<dbReference type="CDD" id="cd06257">
    <property type="entry name" value="DnaJ"/>
    <property type="match status" value="1"/>
</dbReference>
<dbReference type="InterPro" id="IPR012677">
    <property type="entry name" value="Nucleotide-bd_a/b_plait_sf"/>
</dbReference>
<dbReference type="Proteomes" id="UP000092461">
    <property type="component" value="Unassembled WGS sequence"/>
</dbReference>
<dbReference type="SUPFAM" id="SSF46565">
    <property type="entry name" value="Chaperone J-domain"/>
    <property type="match status" value="1"/>
</dbReference>
<dbReference type="InterPro" id="IPR036869">
    <property type="entry name" value="J_dom_sf"/>
</dbReference>
<reference evidence="17" key="1">
    <citation type="submission" date="2020-05" db="UniProtKB">
        <authorList>
            <consortium name="EnsemblMetazoa"/>
        </authorList>
    </citation>
    <scope>IDENTIFICATION</scope>
    <source>
        <strain evidence="17">Jacobina</strain>
    </source>
</reference>
<dbReference type="EMBL" id="AJWK01004950">
    <property type="status" value="NOT_ANNOTATED_CDS"/>
    <property type="molecule type" value="Genomic_DNA"/>
</dbReference>
<protein>
    <recommendedName>
        <fullName evidence="13">DnaJ homolog subfamily C member 17</fullName>
    </recommendedName>
    <alternativeName>
        <fullName evidence="11">Guanine nucleotide-binding protein-like 1</fullName>
    </alternativeName>
</protein>
<evidence type="ECO:0000256" key="14">
    <source>
        <dbReference type="SAM" id="MobiDB-lite"/>
    </source>
</evidence>
<evidence type="ECO:0000313" key="18">
    <source>
        <dbReference type="Proteomes" id="UP000092461"/>
    </source>
</evidence>
<proteinExistence type="predicted"/>
<evidence type="ECO:0000313" key="17">
    <source>
        <dbReference type="EnsemblMetazoa" id="LLOJ001410-PA"/>
    </source>
</evidence>
<dbReference type="FunFam" id="1.10.287.110:FF:000059">
    <property type="entry name" value="dnaJ homolog subfamily C member 17"/>
    <property type="match status" value="1"/>
</dbReference>
<evidence type="ECO:0000256" key="4">
    <source>
        <dbReference type="ARBA" id="ARBA00022553"/>
    </source>
</evidence>
<comment type="subcellular location">
    <subcellularLocation>
        <location evidence="2">Cytoplasm</location>
    </subcellularLocation>
    <subcellularLocation>
        <location evidence="1">Nucleus</location>
    </subcellularLocation>
</comment>
<dbReference type="Pfam" id="PF00226">
    <property type="entry name" value="DnaJ"/>
    <property type="match status" value="1"/>
</dbReference>
<feature type="region of interest" description="Disordered" evidence="14">
    <location>
        <begin position="759"/>
        <end position="779"/>
    </location>
</feature>
<dbReference type="InterPro" id="IPR043358">
    <property type="entry name" value="GNL1-like"/>
</dbReference>
<dbReference type="GO" id="GO:0005737">
    <property type="term" value="C:cytoplasm"/>
    <property type="evidence" value="ECO:0007669"/>
    <property type="project" value="UniProtKB-SubCell"/>
</dbReference>
<dbReference type="PANTHER" id="PTHR45709">
    <property type="entry name" value="LARGE SUBUNIT GTPASE 1 HOMOLOG-RELATED"/>
    <property type="match status" value="1"/>
</dbReference>
<sequence>MVDIKKFTDVDLYGLLGVEISASATEIRKAYRKKALDCHPDKNPDNPKAAELFHELAKALEILSDDSARAAYDKVLHARKAAELRNRQLDSKRKKLKADLEERERAATAEANKKKSYHTEAKSPEEELREEIERLRKEGSRLLEEEQELLRQQIHETLRSTTVWDSSQHRIKIKWNAAKGDATNGGYSEEVLRKYLQKFGDIEAILVSTKKMGSAIVEFKTREASEMAIAYEKGNPENPMRLEWIGEPPKEKKSTTQTSSTVNERDYEDLKMPQNRRKIAFSGKKKKAQLAERKQKKIVHANPFLLNKTLKEEASDDQSDKKGEGLEVQRINFQPGSDGRANRYAFHFYRESDKQLKEAREEARKPLNPRPPWNFEMSKQKLEWNENKYFRDYMQNLEKIHYDGKKILSYCELNLETWRQLWRVLEISDMFLLIADIRFPTLMFPPSLYHYIRGELSKSMILVLNKIDLVAPEVVLAWKKYFEEKYPALHILTFTSFPSYNLRGPQGSSTGILIRRRRGKMRMAAEGAHEVYKAVSDIIGNTLDISSWEKKILEELNISDGDDEDEEVHTPDVHEEEKDLDFQKYVPHKNGILTIGCLGFPNVGKSSLMNALMGRKVVSVSRTPGHTKHFQTIFLTQNVRLCDCPGLKFGDIEAILVSAKKMGSAIVEFKTREASEMAIAYEKGNPENPMRLEWIGEPPKGKKSTTQTSSTVNERDYEDLKMPQNRRKIAFSGKKKKAQLAERKQKKIVHANPFLLNKTLKEEASDDQSDKKGEGLEVQRINFQPGSDGRANRYAFHFYRESDKQLKEAREEARKPLNPVPREALETGDDFFLGYDFPQRPPWNFEMSKQKLEWNENKYFRDYMQNLEKIHYDEKKILSYCELNLETWRQLWRVLEISDMFLLIADIRFPTLMFPPSLYHYIRGELGKSMILVLNKIDLVAPEVVLAWKKYFEEKYPALHILTFTSFPSYNLRGLRAPRRGFSFDDGVGRCEWQLRGARGAVSDIIGNTLDISSWEKKILEELNISDGDDEDEEVHTPDVHEEEKDLDFQKYVPHKNGILTIGCLGFPNVGKSSLMNALMGRKVVSVSRTPGHTKHFQTIFLTQNVRLCDCPGLVFPSSAPRCLQVLMGSYPIAQLREPYASIRYLCERVDLITLLGLKHEYHDPADGWSPIIVCDEWAIKRGFLTARVARPATYRSANHILRMALDGKFSLHLLPPDFIKNEAYWLDHPELKDIIAIQSKDPKLSEISFVNFTDSEDENEDSTDGEGDEQQDGETIPTTSNAFSVLLKADDA</sequence>
<comment type="function">
    <text evidence="12">May negatively affect PAX8-induced thyroglobulin/TG transcription.</text>
</comment>
<keyword evidence="8" id="KW-0143">Chaperone</keyword>
<accession>A0A1B0CBB1</accession>
<dbReference type="EnsemblMetazoa" id="LLOJ001410-RA">
    <property type="protein sequence ID" value="LLOJ001410-PA"/>
    <property type="gene ID" value="LLOJ001410"/>
</dbReference>
<dbReference type="SUPFAM" id="SSF52540">
    <property type="entry name" value="P-loop containing nucleoside triphosphate hydrolases"/>
    <property type="match status" value="2"/>
</dbReference>
<evidence type="ECO:0000256" key="13">
    <source>
        <dbReference type="ARBA" id="ARBA00074360"/>
    </source>
</evidence>
<evidence type="ECO:0000256" key="11">
    <source>
        <dbReference type="ARBA" id="ARBA00039902"/>
    </source>
</evidence>
<dbReference type="InterPro" id="IPR001623">
    <property type="entry name" value="DnaJ_domain"/>
</dbReference>
<keyword evidence="5" id="KW-0547">Nucleotide-binding</keyword>
<feature type="compositionally biased region" description="Basic and acidic residues" evidence="14">
    <location>
        <begin position="759"/>
        <end position="777"/>
    </location>
</feature>
<dbReference type="InterPro" id="IPR034254">
    <property type="entry name" value="DNAJC17_RRM"/>
</dbReference>
<dbReference type="PROSITE" id="PS51721">
    <property type="entry name" value="G_CP"/>
    <property type="match status" value="1"/>
</dbReference>
<feature type="compositionally biased region" description="Acidic residues" evidence="14">
    <location>
        <begin position="1255"/>
        <end position="1273"/>
    </location>
</feature>
<dbReference type="GO" id="GO:0003924">
    <property type="term" value="F:GTPase activity"/>
    <property type="evidence" value="ECO:0007669"/>
    <property type="project" value="InterPro"/>
</dbReference>
<feature type="domain" description="J" evidence="15">
    <location>
        <begin position="11"/>
        <end position="76"/>
    </location>
</feature>
<keyword evidence="3" id="KW-0963">Cytoplasm</keyword>
<dbReference type="CDD" id="cd12429">
    <property type="entry name" value="RRM_DNAJC17"/>
    <property type="match status" value="2"/>
</dbReference>
<evidence type="ECO:0000256" key="7">
    <source>
        <dbReference type="ARBA" id="ARBA00023134"/>
    </source>
</evidence>
<dbReference type="PROSITE" id="PS50076">
    <property type="entry name" value="DNAJ_2"/>
    <property type="match status" value="1"/>
</dbReference>
<evidence type="ECO:0000256" key="2">
    <source>
        <dbReference type="ARBA" id="ARBA00004496"/>
    </source>
</evidence>
<dbReference type="PRINTS" id="PR00326">
    <property type="entry name" value="GTP1OBG"/>
</dbReference>
<dbReference type="Pfam" id="PF00076">
    <property type="entry name" value="RRM_1"/>
    <property type="match status" value="1"/>
</dbReference>
<dbReference type="InterPro" id="IPR006073">
    <property type="entry name" value="GTP-bd"/>
</dbReference>
<evidence type="ECO:0000256" key="6">
    <source>
        <dbReference type="ARBA" id="ARBA00022884"/>
    </source>
</evidence>
<dbReference type="InterPro" id="IPR030378">
    <property type="entry name" value="G_CP_dom"/>
</dbReference>
<dbReference type="Gene3D" id="3.30.70.330">
    <property type="match status" value="2"/>
</dbReference>
<evidence type="ECO:0000256" key="9">
    <source>
        <dbReference type="ARBA" id="ARBA00023242"/>
    </source>
</evidence>
<keyword evidence="7" id="KW-0342">GTP-binding</keyword>
<dbReference type="InterPro" id="IPR000504">
    <property type="entry name" value="RRM_dom"/>
</dbReference>
<dbReference type="CDD" id="cd01857">
    <property type="entry name" value="HSR1_MMR1"/>
    <property type="match status" value="2"/>
</dbReference>
<evidence type="ECO:0000256" key="12">
    <source>
        <dbReference type="ARBA" id="ARBA00053783"/>
    </source>
</evidence>
<dbReference type="Gene3D" id="3.40.50.300">
    <property type="entry name" value="P-loop containing nucleotide triphosphate hydrolases"/>
    <property type="match status" value="2"/>
</dbReference>
<feature type="region of interest" description="Disordered" evidence="14">
    <location>
        <begin position="1253"/>
        <end position="1281"/>
    </location>
</feature>
<feature type="domain" description="CP-type G" evidence="16">
    <location>
        <begin position="888"/>
        <end position="1117"/>
    </location>
</feature>
<keyword evidence="18" id="KW-1185">Reference proteome</keyword>
<dbReference type="PRINTS" id="PR00625">
    <property type="entry name" value="JDOMAIN"/>
</dbReference>
<dbReference type="GO" id="GO:0005525">
    <property type="term" value="F:GTP binding"/>
    <property type="evidence" value="ECO:0007669"/>
    <property type="project" value="UniProtKB-KW"/>
</dbReference>
<feature type="region of interest" description="Disordered" evidence="14">
    <location>
        <begin position="309"/>
        <end position="329"/>
    </location>
</feature>
<evidence type="ECO:0000259" key="15">
    <source>
        <dbReference type="PROSITE" id="PS50076"/>
    </source>
</evidence>
<name>A0A1B0CBB1_LUTLO</name>
<dbReference type="PANTHER" id="PTHR45709:SF3">
    <property type="entry name" value="GUANINE NUCLEOTIDE-BINDING PROTEIN-LIKE 1"/>
    <property type="match status" value="1"/>
</dbReference>
<evidence type="ECO:0000256" key="10">
    <source>
        <dbReference type="ARBA" id="ARBA00037770"/>
    </source>
</evidence>
<dbReference type="EMBL" id="AJWK01004951">
    <property type="status" value="NOT_ANNOTATED_CDS"/>
    <property type="molecule type" value="Genomic_DNA"/>
</dbReference>
<dbReference type="Pfam" id="PF01926">
    <property type="entry name" value="MMR_HSR1"/>
    <property type="match status" value="2"/>
</dbReference>
<evidence type="ECO:0000256" key="1">
    <source>
        <dbReference type="ARBA" id="ARBA00004123"/>
    </source>
</evidence>
<comment type="function">
    <text evidence="10">Possible regulatory or functional link with the histocompatibility cluster.</text>
</comment>
<evidence type="ECO:0000256" key="5">
    <source>
        <dbReference type="ARBA" id="ARBA00022741"/>
    </source>
</evidence>
<dbReference type="Gene3D" id="1.10.287.110">
    <property type="entry name" value="DnaJ domain"/>
    <property type="match status" value="1"/>
</dbReference>
<dbReference type="InterPro" id="IPR027417">
    <property type="entry name" value="P-loop_NTPase"/>
</dbReference>
<evidence type="ECO:0000256" key="8">
    <source>
        <dbReference type="ARBA" id="ARBA00023186"/>
    </source>
</evidence>
<dbReference type="GO" id="GO:0005634">
    <property type="term" value="C:nucleus"/>
    <property type="evidence" value="ECO:0007669"/>
    <property type="project" value="UniProtKB-SubCell"/>
</dbReference>
<dbReference type="GO" id="GO:0003723">
    <property type="term" value="F:RNA binding"/>
    <property type="evidence" value="ECO:0007669"/>
    <property type="project" value="UniProtKB-KW"/>
</dbReference>
<dbReference type="SMART" id="SM00271">
    <property type="entry name" value="DnaJ"/>
    <property type="match status" value="1"/>
</dbReference>
<dbReference type="InterPro" id="IPR035979">
    <property type="entry name" value="RBD_domain_sf"/>
</dbReference>
<evidence type="ECO:0000259" key="16">
    <source>
        <dbReference type="PROSITE" id="PS51721"/>
    </source>
</evidence>
<feature type="region of interest" description="Disordered" evidence="14">
    <location>
        <begin position="91"/>
        <end position="129"/>
    </location>
</feature>
<feature type="region of interest" description="Disordered" evidence="14">
    <location>
        <begin position="689"/>
        <end position="713"/>
    </location>
</feature>
<keyword evidence="4" id="KW-0597">Phosphoprotein</keyword>
<keyword evidence="6" id="KW-0694">RNA-binding</keyword>
<evidence type="ECO:0000256" key="3">
    <source>
        <dbReference type="ARBA" id="ARBA00022490"/>
    </source>
</evidence>
<keyword evidence="9" id="KW-0539">Nucleus</keyword>
<dbReference type="SUPFAM" id="SSF54928">
    <property type="entry name" value="RNA-binding domain, RBD"/>
    <property type="match status" value="1"/>
</dbReference>